<organism evidence="12 13">
    <name type="scientific">Salpingoeca rosetta (strain ATCC 50818 / BSB-021)</name>
    <dbReference type="NCBI Taxonomy" id="946362"/>
    <lineage>
        <taxon>Eukaryota</taxon>
        <taxon>Choanoflagellata</taxon>
        <taxon>Craspedida</taxon>
        <taxon>Salpingoecidae</taxon>
        <taxon>Salpingoeca</taxon>
    </lineage>
</organism>
<dbReference type="STRING" id="946362.F2U1F0"/>
<dbReference type="PROSITE" id="PS50920">
    <property type="entry name" value="SOLCAR"/>
    <property type="match status" value="3"/>
</dbReference>
<evidence type="ECO:0000256" key="5">
    <source>
        <dbReference type="ARBA" id="ARBA00022737"/>
    </source>
</evidence>
<protein>
    <submittedName>
        <fullName evidence="12">Uncharacterized protein</fullName>
    </submittedName>
</protein>
<evidence type="ECO:0000256" key="11">
    <source>
        <dbReference type="SAM" id="Phobius"/>
    </source>
</evidence>
<feature type="repeat" description="Solcar" evidence="9">
    <location>
        <begin position="208"/>
        <end position="293"/>
    </location>
</feature>
<dbReference type="GO" id="GO:0006839">
    <property type="term" value="P:mitochondrial transport"/>
    <property type="evidence" value="ECO:0007669"/>
    <property type="project" value="TreeGrafter"/>
</dbReference>
<dbReference type="GeneID" id="16077250"/>
<evidence type="ECO:0000313" key="12">
    <source>
        <dbReference type="EMBL" id="EGD81452.1"/>
    </source>
</evidence>
<dbReference type="AlphaFoldDB" id="F2U1F0"/>
<dbReference type="PANTHER" id="PTHR45624">
    <property type="entry name" value="MITOCHONDRIAL BASIC AMINO ACIDS TRANSPORTER-RELATED"/>
    <property type="match status" value="1"/>
</dbReference>
<name>F2U1F0_SALR5</name>
<evidence type="ECO:0000256" key="6">
    <source>
        <dbReference type="ARBA" id="ARBA00022989"/>
    </source>
</evidence>
<evidence type="ECO:0000256" key="7">
    <source>
        <dbReference type="ARBA" id="ARBA00023128"/>
    </source>
</evidence>
<dbReference type="RefSeq" id="XP_004996656.1">
    <property type="nucleotide sequence ID" value="XM_004996599.1"/>
</dbReference>
<dbReference type="Gene3D" id="1.50.40.10">
    <property type="entry name" value="Mitochondrial carrier domain"/>
    <property type="match status" value="2"/>
</dbReference>
<keyword evidence="4 9" id="KW-0812">Transmembrane</keyword>
<dbReference type="KEGG" id="sre:PTSG_02171"/>
<proteinExistence type="inferred from homology"/>
<keyword evidence="6 11" id="KW-1133">Transmembrane helix</keyword>
<keyword evidence="5" id="KW-0677">Repeat</keyword>
<evidence type="ECO:0000256" key="4">
    <source>
        <dbReference type="ARBA" id="ARBA00022692"/>
    </source>
</evidence>
<feature type="transmembrane region" description="Helical" evidence="11">
    <location>
        <begin position="77"/>
        <end position="95"/>
    </location>
</feature>
<evidence type="ECO:0000256" key="2">
    <source>
        <dbReference type="ARBA" id="ARBA00006375"/>
    </source>
</evidence>
<dbReference type="SUPFAM" id="SSF103506">
    <property type="entry name" value="Mitochondrial carrier"/>
    <property type="match status" value="1"/>
</dbReference>
<evidence type="ECO:0000256" key="8">
    <source>
        <dbReference type="ARBA" id="ARBA00023136"/>
    </source>
</evidence>
<dbReference type="FunCoup" id="F2U1F0">
    <property type="interactions" value="1028"/>
</dbReference>
<feature type="repeat" description="Solcar" evidence="9">
    <location>
        <begin position="11"/>
        <end position="101"/>
    </location>
</feature>
<dbReference type="EMBL" id="GL832959">
    <property type="protein sequence ID" value="EGD81452.1"/>
    <property type="molecule type" value="Genomic_DNA"/>
</dbReference>
<evidence type="ECO:0000256" key="3">
    <source>
        <dbReference type="ARBA" id="ARBA00022448"/>
    </source>
</evidence>
<gene>
    <name evidence="12" type="ORF">PTSG_02171</name>
</gene>
<feature type="repeat" description="Solcar" evidence="9">
    <location>
        <begin position="111"/>
        <end position="199"/>
    </location>
</feature>
<dbReference type="GO" id="GO:0031966">
    <property type="term" value="C:mitochondrial membrane"/>
    <property type="evidence" value="ECO:0007669"/>
    <property type="project" value="UniProtKB-SubCell"/>
</dbReference>
<sequence>MAEDKGMSKQPGALRSFIAGGVGGVALVIVGHPLDTIKVRLQNMTHVPGKPPQYSGLFDCARQTVTKEGFFGLYKGVAAPLAGVAPMFALCFLGYSYGKKLFCDEDAIENRKLGQLALAGATSALFTTPIMAPGERVKCLLQTQNAAEKPKYNGTMDAFKQLYKEGGLRNVNRGLIATFARDAVGSAVYFSGYEVLKLAFTAEGERGPSVPGLLLAGGLAGMGNWAVCLPIDTVKTRFQVAPNGRYSGYLPVLADIIKTDGVGALFRGFSAVMARAFPANAACFVGYEFALWLTDRMGME</sequence>
<dbReference type="OMA" id="NWAVGIP"/>
<keyword evidence="3 10" id="KW-0813">Transport</keyword>
<dbReference type="InterPro" id="IPR050567">
    <property type="entry name" value="Mitochondrial_Carrier"/>
</dbReference>
<keyword evidence="13" id="KW-1185">Reference proteome</keyword>
<dbReference type="GO" id="GO:0015227">
    <property type="term" value="F:O-acyl-L-carnitine transmembrane transporter activity"/>
    <property type="evidence" value="ECO:0007669"/>
    <property type="project" value="TreeGrafter"/>
</dbReference>
<dbReference type="Pfam" id="PF00153">
    <property type="entry name" value="Mito_carr"/>
    <property type="match status" value="3"/>
</dbReference>
<dbReference type="InterPro" id="IPR018108">
    <property type="entry name" value="MCP_transmembrane"/>
</dbReference>
<keyword evidence="8 9" id="KW-0472">Membrane</keyword>
<accession>F2U1F0</accession>
<comment type="subcellular location">
    <subcellularLocation>
        <location evidence="1">Mitochondrion membrane</location>
        <topology evidence="1">Multi-pass membrane protein</topology>
    </subcellularLocation>
</comment>
<evidence type="ECO:0000256" key="1">
    <source>
        <dbReference type="ARBA" id="ARBA00004225"/>
    </source>
</evidence>
<dbReference type="InterPro" id="IPR023395">
    <property type="entry name" value="MCP_dom_sf"/>
</dbReference>
<evidence type="ECO:0000256" key="9">
    <source>
        <dbReference type="PROSITE-ProRule" id="PRU00282"/>
    </source>
</evidence>
<dbReference type="OrthoDB" id="14252at2759"/>
<dbReference type="PANTHER" id="PTHR45624:SF4">
    <property type="entry name" value="CONGESTED-LIKE TRACHEA PROTEIN-RELATED"/>
    <property type="match status" value="1"/>
</dbReference>
<dbReference type="InParanoid" id="F2U1F0"/>
<dbReference type="GO" id="GO:1902603">
    <property type="term" value="P:carnitine transmembrane transport"/>
    <property type="evidence" value="ECO:0007669"/>
    <property type="project" value="TreeGrafter"/>
</dbReference>
<comment type="similarity">
    <text evidence="2 10">Belongs to the mitochondrial carrier (TC 2.A.29) family.</text>
</comment>
<feature type="transmembrane region" description="Helical" evidence="11">
    <location>
        <begin position="12"/>
        <end position="34"/>
    </location>
</feature>
<keyword evidence="7" id="KW-0496">Mitochondrion</keyword>
<dbReference type="Proteomes" id="UP000007799">
    <property type="component" value="Unassembled WGS sequence"/>
</dbReference>
<evidence type="ECO:0000313" key="13">
    <source>
        <dbReference type="Proteomes" id="UP000007799"/>
    </source>
</evidence>
<dbReference type="eggNOG" id="KOG0758">
    <property type="taxonomic scope" value="Eukaryota"/>
</dbReference>
<reference evidence="12" key="1">
    <citation type="submission" date="2009-08" db="EMBL/GenBank/DDBJ databases">
        <title>Annotation of Salpingoeca rosetta.</title>
        <authorList>
            <consortium name="The Broad Institute Genome Sequencing Platform"/>
            <person name="Russ C."/>
            <person name="Cuomo C."/>
            <person name="Burger G."/>
            <person name="Gray M.W."/>
            <person name="Holland P.W.H."/>
            <person name="King N."/>
            <person name="Lang F.B.F."/>
            <person name="Roger A.J."/>
            <person name="Ruiz-Trillo I."/>
            <person name="Young S.K."/>
            <person name="Zeng Q."/>
            <person name="Gargeya S."/>
            <person name="Alvarado L."/>
            <person name="Berlin A."/>
            <person name="Chapman S.B."/>
            <person name="Chen Z."/>
            <person name="Freedman E."/>
            <person name="Gellesch M."/>
            <person name="Goldberg J."/>
            <person name="Griggs A."/>
            <person name="Gujja S."/>
            <person name="Heilman E."/>
            <person name="Heiman D."/>
            <person name="Howarth C."/>
            <person name="Mehta T."/>
            <person name="Neiman D."/>
            <person name="Pearson M."/>
            <person name="Roberts A."/>
            <person name="Saif S."/>
            <person name="Shea T."/>
            <person name="Shenoy N."/>
            <person name="Sisk P."/>
            <person name="Stolte C."/>
            <person name="Sykes S."/>
            <person name="White J."/>
            <person name="Yandava C."/>
            <person name="Haas B."/>
            <person name="Nusbaum C."/>
            <person name="Birren B."/>
        </authorList>
    </citation>
    <scope>NUCLEOTIDE SEQUENCE</scope>
    <source>
        <strain evidence="12">ATCC 50818</strain>
    </source>
</reference>
<evidence type="ECO:0000256" key="10">
    <source>
        <dbReference type="RuleBase" id="RU000488"/>
    </source>
</evidence>